<dbReference type="SMART" id="SM00448">
    <property type="entry name" value="REC"/>
    <property type="match status" value="1"/>
</dbReference>
<keyword evidence="2" id="KW-0597">Phosphoprotein</keyword>
<evidence type="ECO:0000313" key="5">
    <source>
        <dbReference type="EMBL" id="NTS65171.1"/>
    </source>
</evidence>
<dbReference type="Proteomes" id="UP000621447">
    <property type="component" value="Unassembled WGS sequence"/>
</dbReference>
<dbReference type="SUPFAM" id="SSF52172">
    <property type="entry name" value="CheY-like"/>
    <property type="match status" value="1"/>
</dbReference>
<dbReference type="InterPro" id="IPR011006">
    <property type="entry name" value="CheY-like_superfamily"/>
</dbReference>
<reference evidence="5 6" key="1">
    <citation type="submission" date="2020-06" db="EMBL/GenBank/DDBJ databases">
        <title>Sphingomonas hominis sp. nov., a member of the Sphingomonas, isolated from the hair of a 22-year-old girl.</title>
        <authorList>
            <person name="Zhang D.-F."/>
            <person name="Cui X.-W."/>
        </authorList>
    </citation>
    <scope>NUCLEOTIDE SEQUENCE [LARGE SCALE GENOMIC DNA]</scope>
    <source>
        <strain evidence="5 6">HHU CXW</strain>
    </source>
</reference>
<dbReference type="Pfam" id="PF00072">
    <property type="entry name" value="Response_reg"/>
    <property type="match status" value="1"/>
</dbReference>
<evidence type="ECO:0000259" key="3">
    <source>
        <dbReference type="PROSITE" id="PS50043"/>
    </source>
</evidence>
<accession>A0ABX2JKA5</accession>
<dbReference type="PROSITE" id="PS50110">
    <property type="entry name" value="RESPONSE_REGULATORY"/>
    <property type="match status" value="1"/>
</dbReference>
<proteinExistence type="predicted"/>
<name>A0ABX2JKA5_9SPHN</name>
<sequence>MFVYLVDDDKDLAKTIIMTLEGAGHRATHFSSGEAFLNVSGDLPSGCVLLDLMLPAMSGLELQAELVRRDHCHAVALLTGYGDVCDAVTAMRAGAIDFLRKPYKRAELLDVLARAATHIDECERRRSEATKYEPLKRLSLREQEVLDLLGKGLSSKQAAGELAISTRTIDMHRANILRKLGVISITAALLLARDASTAGSSGRR</sequence>
<keyword evidence="1" id="KW-0238">DNA-binding</keyword>
<dbReference type="PANTHER" id="PTHR43214">
    <property type="entry name" value="TWO-COMPONENT RESPONSE REGULATOR"/>
    <property type="match status" value="1"/>
</dbReference>
<dbReference type="InterPro" id="IPR036388">
    <property type="entry name" value="WH-like_DNA-bd_sf"/>
</dbReference>
<dbReference type="SMART" id="SM00421">
    <property type="entry name" value="HTH_LUXR"/>
    <property type="match status" value="1"/>
</dbReference>
<organism evidence="5 6">
    <name type="scientific">Sphingomonas hominis</name>
    <dbReference type="NCBI Taxonomy" id="2741495"/>
    <lineage>
        <taxon>Bacteria</taxon>
        <taxon>Pseudomonadati</taxon>
        <taxon>Pseudomonadota</taxon>
        <taxon>Alphaproteobacteria</taxon>
        <taxon>Sphingomonadales</taxon>
        <taxon>Sphingomonadaceae</taxon>
        <taxon>Sphingomonas</taxon>
    </lineage>
</organism>
<gene>
    <name evidence="5" type="ORF">HRV97_08345</name>
</gene>
<protein>
    <submittedName>
        <fullName evidence="5">Response regulator transcription factor</fullName>
    </submittedName>
</protein>
<dbReference type="PROSITE" id="PS50043">
    <property type="entry name" value="HTH_LUXR_2"/>
    <property type="match status" value="1"/>
</dbReference>
<dbReference type="EMBL" id="JABULH010000003">
    <property type="protein sequence ID" value="NTS65171.1"/>
    <property type="molecule type" value="Genomic_DNA"/>
</dbReference>
<dbReference type="InterPro" id="IPR000792">
    <property type="entry name" value="Tscrpt_reg_LuxR_C"/>
</dbReference>
<dbReference type="InterPro" id="IPR039420">
    <property type="entry name" value="WalR-like"/>
</dbReference>
<evidence type="ECO:0000259" key="4">
    <source>
        <dbReference type="PROSITE" id="PS50110"/>
    </source>
</evidence>
<feature type="domain" description="Response regulatory" evidence="4">
    <location>
        <begin position="2"/>
        <end position="116"/>
    </location>
</feature>
<keyword evidence="6" id="KW-1185">Reference proteome</keyword>
<comment type="caution">
    <text evidence="5">The sequence shown here is derived from an EMBL/GenBank/DDBJ whole genome shotgun (WGS) entry which is preliminary data.</text>
</comment>
<feature type="modified residue" description="4-aspartylphosphate" evidence="2">
    <location>
        <position position="51"/>
    </location>
</feature>
<evidence type="ECO:0000256" key="2">
    <source>
        <dbReference type="PROSITE-ProRule" id="PRU00169"/>
    </source>
</evidence>
<feature type="domain" description="HTH luxR-type" evidence="3">
    <location>
        <begin position="131"/>
        <end position="196"/>
    </location>
</feature>
<evidence type="ECO:0000313" key="6">
    <source>
        <dbReference type="Proteomes" id="UP000621447"/>
    </source>
</evidence>
<dbReference type="CDD" id="cd06170">
    <property type="entry name" value="LuxR_C_like"/>
    <property type="match status" value="1"/>
</dbReference>
<dbReference type="InterPro" id="IPR001789">
    <property type="entry name" value="Sig_transdc_resp-reg_receiver"/>
</dbReference>
<dbReference type="Gene3D" id="3.40.50.2300">
    <property type="match status" value="1"/>
</dbReference>
<evidence type="ECO:0000256" key="1">
    <source>
        <dbReference type="ARBA" id="ARBA00023125"/>
    </source>
</evidence>
<dbReference type="PRINTS" id="PR00038">
    <property type="entry name" value="HTHLUXR"/>
</dbReference>
<dbReference type="PANTHER" id="PTHR43214:SF44">
    <property type="entry name" value="TWO-COMPONENT RESPONSE REGULATOR"/>
    <property type="match status" value="1"/>
</dbReference>
<dbReference type="Pfam" id="PF00196">
    <property type="entry name" value="GerE"/>
    <property type="match status" value="1"/>
</dbReference>
<dbReference type="Gene3D" id="1.10.10.10">
    <property type="entry name" value="Winged helix-like DNA-binding domain superfamily/Winged helix DNA-binding domain"/>
    <property type="match status" value="1"/>
</dbReference>